<sequence>MREVMPSLISVVRDELLVEMDKHFRVLGTYLEVCGLRTREVFSRSLMLVDLLVSLGVGIRSLSRVGLLMWRVPFVPSFVRSRQMSYLQSVFFTTELGIGGARLFIASNRMRSRLCHRRIFSSHSR</sequence>
<name>A0AAU9NBA9_9ASTR</name>
<dbReference type="EMBL" id="CAKMRJ010004445">
    <property type="protein sequence ID" value="CAH1435704.1"/>
    <property type="molecule type" value="Genomic_DNA"/>
</dbReference>
<evidence type="ECO:0000256" key="1">
    <source>
        <dbReference type="SAM" id="Phobius"/>
    </source>
</evidence>
<keyword evidence="1" id="KW-0472">Membrane</keyword>
<organism evidence="2 3">
    <name type="scientific">Lactuca virosa</name>
    <dbReference type="NCBI Taxonomy" id="75947"/>
    <lineage>
        <taxon>Eukaryota</taxon>
        <taxon>Viridiplantae</taxon>
        <taxon>Streptophyta</taxon>
        <taxon>Embryophyta</taxon>
        <taxon>Tracheophyta</taxon>
        <taxon>Spermatophyta</taxon>
        <taxon>Magnoliopsida</taxon>
        <taxon>eudicotyledons</taxon>
        <taxon>Gunneridae</taxon>
        <taxon>Pentapetalae</taxon>
        <taxon>asterids</taxon>
        <taxon>campanulids</taxon>
        <taxon>Asterales</taxon>
        <taxon>Asteraceae</taxon>
        <taxon>Cichorioideae</taxon>
        <taxon>Cichorieae</taxon>
        <taxon>Lactucinae</taxon>
        <taxon>Lactuca</taxon>
    </lineage>
</organism>
<feature type="transmembrane region" description="Helical" evidence="1">
    <location>
        <begin position="86"/>
        <end position="105"/>
    </location>
</feature>
<reference evidence="2 3" key="1">
    <citation type="submission" date="2022-01" db="EMBL/GenBank/DDBJ databases">
        <authorList>
            <person name="Xiong W."/>
            <person name="Schranz E."/>
        </authorList>
    </citation>
    <scope>NUCLEOTIDE SEQUENCE [LARGE SCALE GENOMIC DNA]</scope>
</reference>
<keyword evidence="1" id="KW-1133">Transmembrane helix</keyword>
<evidence type="ECO:0000313" key="3">
    <source>
        <dbReference type="Proteomes" id="UP001157418"/>
    </source>
</evidence>
<dbReference type="Proteomes" id="UP001157418">
    <property type="component" value="Unassembled WGS sequence"/>
</dbReference>
<accession>A0AAU9NBA9</accession>
<keyword evidence="1" id="KW-0812">Transmembrane</keyword>
<protein>
    <submittedName>
        <fullName evidence="2">Uncharacterized protein</fullName>
    </submittedName>
</protein>
<comment type="caution">
    <text evidence="2">The sequence shown here is derived from an EMBL/GenBank/DDBJ whole genome shotgun (WGS) entry which is preliminary data.</text>
</comment>
<dbReference type="AlphaFoldDB" id="A0AAU9NBA9"/>
<proteinExistence type="predicted"/>
<keyword evidence="3" id="KW-1185">Reference proteome</keyword>
<evidence type="ECO:0000313" key="2">
    <source>
        <dbReference type="EMBL" id="CAH1435704.1"/>
    </source>
</evidence>
<gene>
    <name evidence="2" type="ORF">LVIROSA_LOCUS22123</name>
</gene>